<dbReference type="Proteomes" id="UP000182624">
    <property type="component" value="Unassembled WGS sequence"/>
</dbReference>
<dbReference type="Gene3D" id="1.25.40.10">
    <property type="entry name" value="Tetratricopeptide repeat domain"/>
    <property type="match status" value="1"/>
</dbReference>
<reference evidence="2" key="1">
    <citation type="submission" date="2016-10" db="EMBL/GenBank/DDBJ databases">
        <authorList>
            <person name="Varghese N."/>
            <person name="Submissions S."/>
        </authorList>
    </citation>
    <scope>NUCLEOTIDE SEQUENCE [LARGE SCALE GENOMIC DNA]</scope>
    <source>
        <strain evidence="2">P18</strain>
    </source>
</reference>
<organism evidence="1 2">
    <name type="scientific">Butyrivibrio proteoclasticus</name>
    <dbReference type="NCBI Taxonomy" id="43305"/>
    <lineage>
        <taxon>Bacteria</taxon>
        <taxon>Bacillati</taxon>
        <taxon>Bacillota</taxon>
        <taxon>Clostridia</taxon>
        <taxon>Lachnospirales</taxon>
        <taxon>Lachnospiraceae</taxon>
        <taxon>Butyrivibrio</taxon>
    </lineage>
</organism>
<evidence type="ECO:0000313" key="2">
    <source>
        <dbReference type="Proteomes" id="UP000182624"/>
    </source>
</evidence>
<dbReference type="InterPro" id="IPR011990">
    <property type="entry name" value="TPR-like_helical_dom_sf"/>
</dbReference>
<dbReference type="OrthoDB" id="2004074at2"/>
<gene>
    <name evidence="1" type="ORF">SAMN04487928_13428</name>
</gene>
<accession>A0A1I5XMD2</accession>
<dbReference type="SUPFAM" id="SSF48452">
    <property type="entry name" value="TPR-like"/>
    <property type="match status" value="1"/>
</dbReference>
<sequence length="103" mass="12509">MRDVPEELIRAQEFQKAGDYLLSMRLYRRFFEENTGHELRFKALFEVADNYYHARKYTEAKQAYIYFLEYCSNQKTITLEEQKWIDAYVTLTHSRIKSIHSVL</sequence>
<keyword evidence="2" id="KW-1185">Reference proteome</keyword>
<proteinExistence type="predicted"/>
<protein>
    <submittedName>
        <fullName evidence="1">Uncharacterized protein</fullName>
    </submittedName>
</protein>
<evidence type="ECO:0000313" key="1">
    <source>
        <dbReference type="EMBL" id="SFQ32877.1"/>
    </source>
</evidence>
<name>A0A1I5XMD2_9FIRM</name>
<dbReference type="AlphaFoldDB" id="A0A1I5XMD2"/>
<dbReference type="EMBL" id="FOXO01000034">
    <property type="protein sequence ID" value="SFQ32877.1"/>
    <property type="molecule type" value="Genomic_DNA"/>
</dbReference>
<dbReference type="RefSeq" id="WP_074891285.1">
    <property type="nucleotide sequence ID" value="NZ_FOXO01000034.1"/>
</dbReference>